<feature type="compositionally biased region" description="Basic and acidic residues" evidence="1">
    <location>
        <begin position="12"/>
        <end position="31"/>
    </location>
</feature>
<dbReference type="EMBL" id="VSRR010002249">
    <property type="protein sequence ID" value="MPC30410.1"/>
    <property type="molecule type" value="Genomic_DNA"/>
</dbReference>
<reference evidence="3 4" key="1">
    <citation type="submission" date="2019-05" db="EMBL/GenBank/DDBJ databases">
        <title>Another draft genome of Portunus trituberculatus and its Hox gene families provides insights of decapod evolution.</title>
        <authorList>
            <person name="Jeong J.-H."/>
            <person name="Song I."/>
            <person name="Kim S."/>
            <person name="Choi T."/>
            <person name="Kim D."/>
            <person name="Ryu S."/>
            <person name="Kim W."/>
        </authorList>
    </citation>
    <scope>NUCLEOTIDE SEQUENCE [LARGE SCALE GENOMIC DNA]</scope>
    <source>
        <tissue evidence="3">Muscle</tissue>
    </source>
</reference>
<sequence length="122" mass="13956">MTSTSATGGTGGDKDNGGGSKDESGFEHQLKTDQNGALNPDYRTPFKNKIDACKRLIRYHVFNECAFTPWELAESNAQYELQAETLLKKFNNMKYKYQSLLVKDSMHWKFHQVLFTMPVVRL</sequence>
<comment type="caution">
    <text evidence="3">The sequence shown here is derived from an EMBL/GenBank/DDBJ whole genome shotgun (WGS) entry which is preliminary data.</text>
</comment>
<dbReference type="Pfam" id="PF15249">
    <property type="entry name" value="GLTSCR1"/>
    <property type="match status" value="1"/>
</dbReference>
<feature type="domain" description="GLTSCR protein conserved" evidence="2">
    <location>
        <begin position="33"/>
        <end position="106"/>
    </location>
</feature>
<dbReference type="GO" id="GO:0045893">
    <property type="term" value="P:positive regulation of DNA-templated transcription"/>
    <property type="evidence" value="ECO:0007669"/>
    <property type="project" value="TreeGrafter"/>
</dbReference>
<dbReference type="InterPro" id="IPR015671">
    <property type="entry name" value="GSCR1_dom"/>
</dbReference>
<feature type="region of interest" description="Disordered" evidence="1">
    <location>
        <begin position="1"/>
        <end position="41"/>
    </location>
</feature>
<organism evidence="3 4">
    <name type="scientific">Portunus trituberculatus</name>
    <name type="common">Swimming crab</name>
    <name type="synonym">Neptunus trituberculatus</name>
    <dbReference type="NCBI Taxonomy" id="210409"/>
    <lineage>
        <taxon>Eukaryota</taxon>
        <taxon>Metazoa</taxon>
        <taxon>Ecdysozoa</taxon>
        <taxon>Arthropoda</taxon>
        <taxon>Crustacea</taxon>
        <taxon>Multicrustacea</taxon>
        <taxon>Malacostraca</taxon>
        <taxon>Eumalacostraca</taxon>
        <taxon>Eucarida</taxon>
        <taxon>Decapoda</taxon>
        <taxon>Pleocyemata</taxon>
        <taxon>Brachyura</taxon>
        <taxon>Eubrachyura</taxon>
        <taxon>Portunoidea</taxon>
        <taxon>Portunidae</taxon>
        <taxon>Portuninae</taxon>
        <taxon>Portunus</taxon>
    </lineage>
</organism>
<dbReference type="GO" id="GO:0016514">
    <property type="term" value="C:SWI/SNF complex"/>
    <property type="evidence" value="ECO:0007669"/>
    <property type="project" value="TreeGrafter"/>
</dbReference>
<dbReference type="OrthoDB" id="6376665at2759"/>
<keyword evidence="4" id="KW-1185">Reference proteome</keyword>
<evidence type="ECO:0000313" key="3">
    <source>
        <dbReference type="EMBL" id="MPC30410.1"/>
    </source>
</evidence>
<evidence type="ECO:0000259" key="2">
    <source>
        <dbReference type="Pfam" id="PF15249"/>
    </source>
</evidence>
<protein>
    <submittedName>
        <fullName evidence="3">Glioma tumor suppressor candidate region gene 1 protein</fullName>
    </submittedName>
</protein>
<dbReference type="PANTHER" id="PTHR15572">
    <property type="entry name" value="GLIOMA TUMOR SUPPRESSOR CANDIDATE REGION GENE 1"/>
    <property type="match status" value="1"/>
</dbReference>
<dbReference type="InterPro" id="IPR052438">
    <property type="entry name" value="Chromatin_remod/trans_coact"/>
</dbReference>
<dbReference type="AlphaFoldDB" id="A0A5B7E8J8"/>
<evidence type="ECO:0000256" key="1">
    <source>
        <dbReference type="SAM" id="MobiDB-lite"/>
    </source>
</evidence>
<gene>
    <name evidence="3" type="primary">GLTSCR1</name>
    <name evidence="3" type="ORF">E2C01_023674</name>
</gene>
<dbReference type="PANTHER" id="PTHR15572:SF0">
    <property type="entry name" value="GLUTAMINE-RICH PROTEIN-RELATED"/>
    <property type="match status" value="1"/>
</dbReference>
<accession>A0A5B7E8J8</accession>
<dbReference type="Proteomes" id="UP000324222">
    <property type="component" value="Unassembled WGS sequence"/>
</dbReference>
<evidence type="ECO:0000313" key="4">
    <source>
        <dbReference type="Proteomes" id="UP000324222"/>
    </source>
</evidence>
<name>A0A5B7E8J8_PORTR</name>
<proteinExistence type="predicted"/>